<evidence type="ECO:0000313" key="6">
    <source>
        <dbReference type="EMBL" id="PIR92732.1"/>
    </source>
</evidence>
<dbReference type="GO" id="GO:0016884">
    <property type="term" value="F:carbon-nitrogen ligase activity, with glutamine as amido-N-donor"/>
    <property type="evidence" value="ECO:0007669"/>
    <property type="project" value="InterPro"/>
</dbReference>
<evidence type="ECO:0000256" key="1">
    <source>
        <dbReference type="ARBA" id="ARBA00022598"/>
    </source>
</evidence>
<dbReference type="SUPFAM" id="SSF55931">
    <property type="entry name" value="Glutamine synthetase/guanido kinase"/>
    <property type="match status" value="1"/>
</dbReference>
<evidence type="ECO:0000256" key="2">
    <source>
        <dbReference type="ARBA" id="ARBA00022741"/>
    </source>
</evidence>
<dbReference type="AlphaFoldDB" id="A0A2H0V101"/>
<evidence type="ECO:0000256" key="4">
    <source>
        <dbReference type="ARBA" id="ARBA00022917"/>
    </source>
</evidence>
<keyword evidence="2" id="KW-0547">Nucleotide-binding</keyword>
<keyword evidence="6" id="KW-0808">Transferase</keyword>
<feature type="non-terminal residue" evidence="6">
    <location>
        <position position="194"/>
    </location>
</feature>
<dbReference type="InterPro" id="IPR017958">
    <property type="entry name" value="Gln-tRNA_amidoTrfase_suB_CS"/>
</dbReference>
<reference evidence="7" key="1">
    <citation type="submission" date="2017-09" db="EMBL/GenBank/DDBJ databases">
        <title>Depth-based differentiation of microbial function through sediment-hosted aquifers and enrichment of novel symbionts in the deep terrestrial subsurface.</title>
        <authorList>
            <person name="Probst A.J."/>
            <person name="Ladd B."/>
            <person name="Jarett J.K."/>
            <person name="Geller-Mcgrath D.E."/>
            <person name="Sieber C.M.K."/>
            <person name="Emerson J.B."/>
            <person name="Anantharaman K."/>
            <person name="Thomas B.C."/>
            <person name="Malmstrom R."/>
            <person name="Stieglmeier M."/>
            <person name="Klingl A."/>
            <person name="Woyke T."/>
            <person name="Ryan C.M."/>
            <person name="Banfield J.F."/>
        </authorList>
    </citation>
    <scope>NUCLEOTIDE SEQUENCE [LARGE SCALE GENOMIC DNA]</scope>
</reference>
<dbReference type="Pfam" id="PF02934">
    <property type="entry name" value="GatB_N"/>
    <property type="match status" value="1"/>
</dbReference>
<keyword evidence="4" id="KW-0648">Protein biosynthesis</keyword>
<dbReference type="GO" id="GO:0016740">
    <property type="term" value="F:transferase activity"/>
    <property type="evidence" value="ECO:0007669"/>
    <property type="project" value="UniProtKB-KW"/>
</dbReference>
<dbReference type="InterPro" id="IPR014746">
    <property type="entry name" value="Gln_synth/guanido_kin_cat_dom"/>
</dbReference>
<accession>A0A2H0V101</accession>
<organism evidence="6 7">
    <name type="scientific">Candidatus Falkowbacteria bacterium CG10_big_fil_rev_8_21_14_0_10_44_15</name>
    <dbReference type="NCBI Taxonomy" id="1974569"/>
    <lineage>
        <taxon>Bacteria</taxon>
        <taxon>Candidatus Falkowiibacteriota</taxon>
    </lineage>
</organism>
<dbReference type="GO" id="GO:0005524">
    <property type="term" value="F:ATP binding"/>
    <property type="evidence" value="ECO:0007669"/>
    <property type="project" value="UniProtKB-KW"/>
</dbReference>
<evidence type="ECO:0000259" key="5">
    <source>
        <dbReference type="Pfam" id="PF02934"/>
    </source>
</evidence>
<dbReference type="InterPro" id="IPR006075">
    <property type="entry name" value="Asn/Gln-tRNA_Trfase_suB/E_cat"/>
</dbReference>
<keyword evidence="3" id="KW-0067">ATP-binding</keyword>
<dbReference type="PROSITE" id="PS01234">
    <property type="entry name" value="GATB"/>
    <property type="match status" value="1"/>
</dbReference>
<dbReference type="InterPro" id="IPR017959">
    <property type="entry name" value="Asn/Gln-tRNA_amidoTrfase_suB/E"/>
</dbReference>
<comment type="caution">
    <text evidence="6">The sequence shown here is derived from an EMBL/GenBank/DDBJ whole genome shotgun (WGS) entry which is preliminary data.</text>
</comment>
<dbReference type="GO" id="GO:0006412">
    <property type="term" value="P:translation"/>
    <property type="evidence" value="ECO:0007669"/>
    <property type="project" value="UniProtKB-KW"/>
</dbReference>
<sequence>MLYDVIIGLEIHVQLNTKSKMFCRCSNLNEDLNKQPNTTVCPICLGHPGTLPVANRQAIEWTILTGLALNCKINFYSKFDRKHYFYPDLPKAYQISQYDLPISYGGYLEVDGRQIKITRVHLEEDTGKLTHPNGKDYSLADFNRAGAPLMELVTEPVIKTAEEAKKFCQSYRQILRYLAISEADMEKGQMRCEV</sequence>
<feature type="domain" description="Aspartyl/Glutamyl-tRNA(Gln) amidotransferase subunit B/E catalytic" evidence="5">
    <location>
        <begin position="5"/>
        <end position="194"/>
    </location>
</feature>
<protein>
    <submittedName>
        <fullName evidence="6">Asp-tRNA(Asn)/Glu-tRNA(Gln) amidotransferase subunit GatB</fullName>
    </submittedName>
</protein>
<name>A0A2H0V101_9BACT</name>
<dbReference type="PANTHER" id="PTHR11659">
    <property type="entry name" value="GLUTAMYL-TRNA GLN AMIDOTRANSFERASE SUBUNIT B MITOCHONDRIAL AND PROKARYOTIC PET112-RELATED"/>
    <property type="match status" value="1"/>
</dbReference>
<gene>
    <name evidence="6" type="ORF">COU01_00150</name>
</gene>
<dbReference type="EMBL" id="PFAT01000003">
    <property type="protein sequence ID" value="PIR92732.1"/>
    <property type="molecule type" value="Genomic_DNA"/>
</dbReference>
<evidence type="ECO:0000256" key="3">
    <source>
        <dbReference type="ARBA" id="ARBA00022840"/>
    </source>
</evidence>
<dbReference type="Proteomes" id="UP000228510">
    <property type="component" value="Unassembled WGS sequence"/>
</dbReference>
<keyword evidence="1" id="KW-0436">Ligase</keyword>
<evidence type="ECO:0000313" key="7">
    <source>
        <dbReference type="Proteomes" id="UP000228510"/>
    </source>
</evidence>
<proteinExistence type="predicted"/>